<dbReference type="AlphaFoldDB" id="A0A5M6CBV4"/>
<sequence length="77" mass="8855">MEYPRLTLINQLPDVKMIEIFAPFEQNNRMVYPVTVDGLKTTFENTGIHAWTAKGFGLAFSQELIDYIGAEIEQFEI</sequence>
<reference evidence="1 2" key="1">
    <citation type="submission" date="2019-09" db="EMBL/GenBank/DDBJ databases">
        <title>Genome sequence and assembly of Taibaiella sp.</title>
        <authorList>
            <person name="Chhetri G."/>
        </authorList>
    </citation>
    <scope>NUCLEOTIDE SEQUENCE [LARGE SCALE GENOMIC DNA]</scope>
    <source>
        <strain evidence="1 2">KVB11</strain>
    </source>
</reference>
<comment type="caution">
    <text evidence="1">The sequence shown here is derived from an EMBL/GenBank/DDBJ whole genome shotgun (WGS) entry which is preliminary data.</text>
</comment>
<evidence type="ECO:0000313" key="1">
    <source>
        <dbReference type="EMBL" id="KAA5532634.1"/>
    </source>
</evidence>
<evidence type="ECO:0000313" key="2">
    <source>
        <dbReference type="Proteomes" id="UP000323632"/>
    </source>
</evidence>
<organism evidence="1 2">
    <name type="scientific">Taibaiella lutea</name>
    <dbReference type="NCBI Taxonomy" id="2608001"/>
    <lineage>
        <taxon>Bacteria</taxon>
        <taxon>Pseudomonadati</taxon>
        <taxon>Bacteroidota</taxon>
        <taxon>Chitinophagia</taxon>
        <taxon>Chitinophagales</taxon>
        <taxon>Chitinophagaceae</taxon>
        <taxon>Taibaiella</taxon>
    </lineage>
</organism>
<protein>
    <submittedName>
        <fullName evidence="1">Uncharacterized protein</fullName>
    </submittedName>
</protein>
<name>A0A5M6CBV4_9BACT</name>
<proteinExistence type="predicted"/>
<keyword evidence="2" id="KW-1185">Reference proteome</keyword>
<dbReference type="RefSeq" id="WP_150034172.1">
    <property type="nucleotide sequence ID" value="NZ_VWSH01000004.1"/>
</dbReference>
<gene>
    <name evidence="1" type="ORF">F0919_17790</name>
</gene>
<dbReference type="EMBL" id="VWSH01000004">
    <property type="protein sequence ID" value="KAA5532634.1"/>
    <property type="molecule type" value="Genomic_DNA"/>
</dbReference>
<accession>A0A5M6CBV4</accession>
<dbReference type="Proteomes" id="UP000323632">
    <property type="component" value="Unassembled WGS sequence"/>
</dbReference>